<evidence type="ECO:0000256" key="2">
    <source>
        <dbReference type="ARBA" id="ARBA00008873"/>
    </source>
</evidence>
<keyword evidence="4 9" id="KW-0812">Transmembrane</keyword>
<feature type="domain" description="Cation efflux protein cytoplasmic" evidence="11">
    <location>
        <begin position="216"/>
        <end position="289"/>
    </location>
</feature>
<proteinExistence type="inferred from homology"/>
<name>A0A3M0BEQ1_9AQUI</name>
<feature type="transmembrane region" description="Helical" evidence="9">
    <location>
        <begin position="12"/>
        <end position="32"/>
    </location>
</feature>
<dbReference type="Gene3D" id="1.20.1510.10">
    <property type="entry name" value="Cation efflux protein transmembrane domain"/>
    <property type="match status" value="1"/>
</dbReference>
<dbReference type="GO" id="GO:0005886">
    <property type="term" value="C:plasma membrane"/>
    <property type="evidence" value="ECO:0007669"/>
    <property type="project" value="TreeGrafter"/>
</dbReference>
<comment type="subcellular location">
    <subcellularLocation>
        <location evidence="1">Membrane</location>
        <topology evidence="1">Multi-pass membrane protein</topology>
    </subcellularLocation>
</comment>
<evidence type="ECO:0000256" key="7">
    <source>
        <dbReference type="ARBA" id="ARBA00023065"/>
    </source>
</evidence>
<dbReference type="InterPro" id="IPR027470">
    <property type="entry name" value="Cation_efflux_CTD"/>
</dbReference>
<feature type="transmembrane region" description="Helical" evidence="9">
    <location>
        <begin position="82"/>
        <end position="100"/>
    </location>
</feature>
<dbReference type="EMBL" id="REFO01000015">
    <property type="protein sequence ID" value="RMA93065.1"/>
    <property type="molecule type" value="Genomic_DNA"/>
</dbReference>
<dbReference type="Pfam" id="PF16916">
    <property type="entry name" value="ZT_dimer"/>
    <property type="match status" value="1"/>
</dbReference>
<evidence type="ECO:0000259" key="11">
    <source>
        <dbReference type="Pfam" id="PF16916"/>
    </source>
</evidence>
<dbReference type="InterPro" id="IPR050681">
    <property type="entry name" value="CDF/SLC30A"/>
</dbReference>
<evidence type="ECO:0000313" key="12">
    <source>
        <dbReference type="EMBL" id="RMA93065.1"/>
    </source>
</evidence>
<dbReference type="RefSeq" id="WP_245960353.1">
    <property type="nucleotide sequence ID" value="NZ_REFO01000015.1"/>
</dbReference>
<feature type="transmembrane region" description="Helical" evidence="9">
    <location>
        <begin position="44"/>
        <end position="62"/>
    </location>
</feature>
<dbReference type="Gene3D" id="3.30.70.1350">
    <property type="entry name" value="Cation efflux protein, cytoplasmic domain"/>
    <property type="match status" value="1"/>
</dbReference>
<evidence type="ECO:0000256" key="3">
    <source>
        <dbReference type="ARBA" id="ARBA00022448"/>
    </source>
</evidence>
<dbReference type="SUPFAM" id="SSF160240">
    <property type="entry name" value="Cation efflux protein cytoplasmic domain-like"/>
    <property type="match status" value="1"/>
</dbReference>
<sequence length="299" mass="33740">MEDITAKKKVLIITIILNLIIVFSQIGFGIFAKSTALITDAVHNFQDVLSLVIAFIAAVFAVKKPTSKMTFGYLRAEAMAGFINSAFLVGAIFIVIITAIEKIIYPETVNSIIVIIVGTIALIINSISAYILGFHHHHHEHNHGHTEDLNIKAAYLHLLSDALISLGVVLGGIIMYFTNIYWIDPILAILFSLYILKETIPILKKTFNILMESVPHGFNLEEIEKEIKSFPEVKEVHDIHIWALSSKDIYLTAHILLDNQPLENIEKITQKIEEKLRKKGINHITIQPETKNFYCKNIY</sequence>
<gene>
    <name evidence="12" type="ORF">CLV39_1545</name>
</gene>
<evidence type="ECO:0000313" key="13">
    <source>
        <dbReference type="Proteomes" id="UP000280842"/>
    </source>
</evidence>
<feature type="domain" description="Cation efflux protein transmembrane" evidence="10">
    <location>
        <begin position="11"/>
        <end position="211"/>
    </location>
</feature>
<dbReference type="Pfam" id="PF01545">
    <property type="entry name" value="Cation_efflux"/>
    <property type="match status" value="1"/>
</dbReference>
<dbReference type="PANTHER" id="PTHR11562">
    <property type="entry name" value="CATION EFFLUX PROTEIN/ ZINC TRANSPORTER"/>
    <property type="match status" value="1"/>
</dbReference>
<feature type="transmembrane region" description="Helical" evidence="9">
    <location>
        <begin position="112"/>
        <end position="133"/>
    </location>
</feature>
<dbReference type="AlphaFoldDB" id="A0A3M0BEQ1"/>
<evidence type="ECO:0000256" key="1">
    <source>
        <dbReference type="ARBA" id="ARBA00004141"/>
    </source>
</evidence>
<accession>A0A3M0BEQ1</accession>
<dbReference type="InterPro" id="IPR002524">
    <property type="entry name" value="Cation_efflux"/>
</dbReference>
<dbReference type="Proteomes" id="UP000280842">
    <property type="component" value="Unassembled WGS sequence"/>
</dbReference>
<evidence type="ECO:0000259" key="10">
    <source>
        <dbReference type="Pfam" id="PF01545"/>
    </source>
</evidence>
<evidence type="ECO:0000256" key="9">
    <source>
        <dbReference type="SAM" id="Phobius"/>
    </source>
</evidence>
<keyword evidence="7" id="KW-0406">Ion transport</keyword>
<dbReference type="GO" id="GO:0005385">
    <property type="term" value="F:zinc ion transmembrane transporter activity"/>
    <property type="evidence" value="ECO:0007669"/>
    <property type="project" value="TreeGrafter"/>
</dbReference>
<comment type="similarity">
    <text evidence="2">Belongs to the cation diffusion facilitator (CDF) transporter (TC 2.A.4) family. SLC30A subfamily.</text>
</comment>
<protein>
    <submittedName>
        <fullName evidence="12">Cobalt-zinc-cadmium efflux system protein</fullName>
    </submittedName>
</protein>
<keyword evidence="3" id="KW-0813">Transport</keyword>
<dbReference type="SUPFAM" id="SSF161111">
    <property type="entry name" value="Cation efflux protein transmembrane domain-like"/>
    <property type="match status" value="1"/>
</dbReference>
<dbReference type="PANTHER" id="PTHR11562:SF17">
    <property type="entry name" value="RE54080P-RELATED"/>
    <property type="match status" value="1"/>
</dbReference>
<evidence type="ECO:0000256" key="8">
    <source>
        <dbReference type="ARBA" id="ARBA00023136"/>
    </source>
</evidence>
<evidence type="ECO:0000256" key="5">
    <source>
        <dbReference type="ARBA" id="ARBA00022906"/>
    </source>
</evidence>
<reference evidence="12 13" key="1">
    <citation type="submission" date="2018-10" db="EMBL/GenBank/DDBJ databases">
        <title>Genomic Encyclopedia of Archaeal and Bacterial Type Strains, Phase II (KMG-II): from individual species to whole genera.</title>
        <authorList>
            <person name="Goeker M."/>
        </authorList>
    </citation>
    <scope>NUCLEOTIDE SEQUENCE [LARGE SCALE GENOMIC DNA]</scope>
    <source>
        <strain evidence="12 13">VM1</strain>
    </source>
</reference>
<keyword evidence="13" id="KW-1185">Reference proteome</keyword>
<evidence type="ECO:0000256" key="6">
    <source>
        <dbReference type="ARBA" id="ARBA00022989"/>
    </source>
</evidence>
<keyword evidence="6 9" id="KW-1133">Transmembrane helix</keyword>
<keyword evidence="8 9" id="KW-0472">Membrane</keyword>
<dbReference type="InterPro" id="IPR027469">
    <property type="entry name" value="Cation_efflux_TMD_sf"/>
</dbReference>
<dbReference type="InterPro" id="IPR036837">
    <property type="entry name" value="Cation_efflux_CTD_sf"/>
</dbReference>
<organism evidence="12 13">
    <name type="scientific">Hydrogenothermus marinus</name>
    <dbReference type="NCBI Taxonomy" id="133270"/>
    <lineage>
        <taxon>Bacteria</taxon>
        <taxon>Pseudomonadati</taxon>
        <taxon>Aquificota</taxon>
        <taxon>Aquificia</taxon>
        <taxon>Aquificales</taxon>
        <taxon>Hydrogenothermaceae</taxon>
        <taxon>Hydrogenothermus</taxon>
    </lineage>
</organism>
<dbReference type="InterPro" id="IPR058533">
    <property type="entry name" value="Cation_efflux_TM"/>
</dbReference>
<dbReference type="NCBIfam" id="TIGR01297">
    <property type="entry name" value="CDF"/>
    <property type="match status" value="1"/>
</dbReference>
<keyword evidence="5" id="KW-0862">Zinc</keyword>
<comment type="caution">
    <text evidence="12">The sequence shown here is derived from an EMBL/GenBank/DDBJ whole genome shotgun (WGS) entry which is preliminary data.</text>
</comment>
<evidence type="ECO:0000256" key="4">
    <source>
        <dbReference type="ARBA" id="ARBA00022692"/>
    </source>
</evidence>
<keyword evidence="5" id="KW-0864">Zinc transport</keyword>
<feature type="transmembrane region" description="Helical" evidence="9">
    <location>
        <begin position="154"/>
        <end position="174"/>
    </location>
</feature>